<gene>
    <name evidence="7" type="ORF">MNBD_NITROSPIRAE01-910</name>
</gene>
<evidence type="ECO:0000313" key="7">
    <source>
        <dbReference type="EMBL" id="VAX26531.1"/>
    </source>
</evidence>
<dbReference type="EMBL" id="UOGF01000016">
    <property type="protein sequence ID" value="VAX26531.1"/>
    <property type="molecule type" value="Genomic_DNA"/>
</dbReference>
<feature type="non-terminal residue" evidence="7">
    <location>
        <position position="82"/>
    </location>
</feature>
<proteinExistence type="predicted"/>
<feature type="domain" description="Lipopolysaccharide assembly protein A" evidence="6">
    <location>
        <begin position="23"/>
        <end position="82"/>
    </location>
</feature>
<keyword evidence="2 5" id="KW-0812">Transmembrane</keyword>
<accession>A0A3B1CIX4</accession>
<reference evidence="7" key="1">
    <citation type="submission" date="2018-06" db="EMBL/GenBank/DDBJ databases">
        <authorList>
            <person name="Zhirakovskaya E."/>
        </authorList>
    </citation>
    <scope>NUCLEOTIDE SEQUENCE</scope>
</reference>
<evidence type="ECO:0000259" key="6">
    <source>
        <dbReference type="Pfam" id="PF06305"/>
    </source>
</evidence>
<dbReference type="AlphaFoldDB" id="A0A3B1CIX4"/>
<evidence type="ECO:0000256" key="1">
    <source>
        <dbReference type="ARBA" id="ARBA00022475"/>
    </source>
</evidence>
<sequence>MIRLFLISAISVIFFGALYLNQEQQASLHFFWGMETKPLPIHLIALGSFLIGLLFSVLLFVPGWVRSMLDRRKKSKRIEALE</sequence>
<organism evidence="7">
    <name type="scientific">hydrothermal vent metagenome</name>
    <dbReference type="NCBI Taxonomy" id="652676"/>
    <lineage>
        <taxon>unclassified sequences</taxon>
        <taxon>metagenomes</taxon>
        <taxon>ecological metagenomes</taxon>
    </lineage>
</organism>
<keyword evidence="3 5" id="KW-1133">Transmembrane helix</keyword>
<keyword evidence="1" id="KW-1003">Cell membrane</keyword>
<keyword evidence="4 5" id="KW-0472">Membrane</keyword>
<dbReference type="Pfam" id="PF06305">
    <property type="entry name" value="LapA_dom"/>
    <property type="match status" value="1"/>
</dbReference>
<feature type="transmembrane region" description="Helical" evidence="5">
    <location>
        <begin position="44"/>
        <end position="65"/>
    </location>
</feature>
<evidence type="ECO:0000256" key="5">
    <source>
        <dbReference type="SAM" id="Phobius"/>
    </source>
</evidence>
<name>A0A3B1CIX4_9ZZZZ</name>
<evidence type="ECO:0000256" key="4">
    <source>
        <dbReference type="ARBA" id="ARBA00023136"/>
    </source>
</evidence>
<dbReference type="GO" id="GO:0005886">
    <property type="term" value="C:plasma membrane"/>
    <property type="evidence" value="ECO:0007669"/>
    <property type="project" value="InterPro"/>
</dbReference>
<protein>
    <recommendedName>
        <fullName evidence="6">Lipopolysaccharide assembly protein A domain-containing protein</fullName>
    </recommendedName>
</protein>
<evidence type="ECO:0000256" key="2">
    <source>
        <dbReference type="ARBA" id="ARBA00022692"/>
    </source>
</evidence>
<dbReference type="InterPro" id="IPR010445">
    <property type="entry name" value="LapA_dom"/>
</dbReference>
<evidence type="ECO:0000256" key="3">
    <source>
        <dbReference type="ARBA" id="ARBA00022989"/>
    </source>
</evidence>